<evidence type="ECO:0000313" key="3">
    <source>
        <dbReference type="Proteomes" id="UP001647436"/>
    </source>
</evidence>
<protein>
    <submittedName>
        <fullName evidence="2">DNA primase TraC</fullName>
        <ecNumber evidence="2">2.7.7.-</ecNumber>
    </submittedName>
</protein>
<organism evidence="2 3">
    <name type="scientific">Comamonas brasiliensis</name>
    <dbReference type="NCBI Taxonomy" id="1812482"/>
    <lineage>
        <taxon>Bacteria</taxon>
        <taxon>Pseudomonadati</taxon>
        <taxon>Pseudomonadota</taxon>
        <taxon>Betaproteobacteria</taxon>
        <taxon>Burkholderiales</taxon>
        <taxon>Comamonadaceae</taxon>
        <taxon>Comamonas</taxon>
    </lineage>
</organism>
<accession>A0ABS5LYQ6</accession>
<gene>
    <name evidence="2" type="primary">traC</name>
    <name evidence="2" type="ORF">DJFAAGMI_04418</name>
</gene>
<dbReference type="GO" id="GO:0016779">
    <property type="term" value="F:nucleotidyltransferase activity"/>
    <property type="evidence" value="ECO:0007669"/>
    <property type="project" value="UniProtKB-KW"/>
</dbReference>
<name>A0ABS5LYQ6_9BURK</name>
<sequence>MIADHFAQAMAAAGMTPPDSIHADGQLHRFSPTGRRSDWAGWYVLHADGLPAGVFGCWRTGLTETWCSKAEGSLTPAERDAMRQRVRAAKALRDAALLQRQQQAQAAATARWRAALPAARHPYLTTKGIAPYNLRVDGCLLLVPLRDTSGMLHSLQTIAPDGSKRLMGGGRVRGCYHSVGCPDAAIVVGEGMATMHSVHAATGLAVAAALSTSNLTPVAVALRRKFPLLPILMAADDDHATEGNPGLSAARAAALAVVGAQVVVPQFPADPPRQATDFNDLFCLAGAGAVRACFAEVLELTP</sequence>
<dbReference type="EC" id="2.7.7.-" evidence="2"/>
<reference evidence="2 3" key="1">
    <citation type="submission" date="2020-03" db="EMBL/GenBank/DDBJ databases">
        <title>The role of nitrogen metabolism on polyethylene biodegradation.</title>
        <authorList>
            <person name="Peixoto J."/>
            <person name="Vizzotto C.S."/>
            <person name="Ramos A."/>
            <person name="Alves G."/>
            <person name="Steindorff A."/>
            <person name="Kruger R."/>
        </authorList>
    </citation>
    <scope>NUCLEOTIDE SEQUENCE [LARGE SCALE GENOMIC DNA]</scope>
    <source>
        <strain evidence="2 3">PE63</strain>
    </source>
</reference>
<dbReference type="Pfam" id="PF13362">
    <property type="entry name" value="Toprim_3"/>
    <property type="match status" value="1"/>
</dbReference>
<proteinExistence type="predicted"/>
<dbReference type="Proteomes" id="UP001647436">
    <property type="component" value="Unassembled WGS sequence"/>
</dbReference>
<comment type="caution">
    <text evidence="2">The sequence shown here is derived from an EMBL/GenBank/DDBJ whole genome shotgun (WGS) entry which is preliminary data.</text>
</comment>
<evidence type="ECO:0000259" key="1">
    <source>
        <dbReference type="Pfam" id="PF13362"/>
    </source>
</evidence>
<dbReference type="RefSeq" id="WP_211459210.1">
    <property type="nucleotide sequence ID" value="NZ_JAANES010000006.1"/>
</dbReference>
<keyword evidence="3" id="KW-1185">Reference proteome</keyword>
<keyword evidence="2" id="KW-0548">Nucleotidyltransferase</keyword>
<keyword evidence="2" id="KW-0808">Transferase</keyword>
<evidence type="ECO:0000313" key="2">
    <source>
        <dbReference type="EMBL" id="MBS3021644.1"/>
    </source>
</evidence>
<feature type="domain" description="Toprim" evidence="1">
    <location>
        <begin position="186"/>
        <end position="287"/>
    </location>
</feature>
<dbReference type="EMBL" id="JAANES010000006">
    <property type="protein sequence ID" value="MBS3021644.1"/>
    <property type="molecule type" value="Genomic_DNA"/>
</dbReference>
<dbReference type="InterPro" id="IPR006171">
    <property type="entry name" value="TOPRIM_dom"/>
</dbReference>